<dbReference type="SUPFAM" id="SSF75005">
    <property type="entry name" value="Arabinanase/levansucrase/invertase"/>
    <property type="match status" value="1"/>
</dbReference>
<dbReference type="UniPathway" id="UPA00238"/>
<dbReference type="CDD" id="cd08996">
    <property type="entry name" value="GH32_FFase"/>
    <property type="match status" value="1"/>
</dbReference>
<dbReference type="Gene3D" id="2.60.120.560">
    <property type="entry name" value="Exo-inulinase, domain 1"/>
    <property type="match status" value="1"/>
</dbReference>
<sequence length="494" mass="56198">MPVDLLDEAQRALETTLPERGDDYRLGYHLSPPAGWMNDPNGLVYFRGEYHVFYQHHPYSPQWGPMYWGHARSADLVHWEHLPIALAPGDAYDRDGCFSGSAVVEGDTLYLIYTGHRWLGEPGNDEHGMHQVQCLASSTDGITFTKHGVVIETPPHPDIMHFRDPKVWRRGDHWWMALGARQGDDPQLLLYRSRDLRQWECLGRALEGRRQPDGYMWECPDLFELEGRDVFLFSPQGLEPDGYERWNLFQNSYLLGRLGENACFVAETELREIDHGHDFYAAQTLLAPDGRRLLWAWMDMWQSPMPSQAHHWCGALSLPRELSRDGDRLRMRPARELTALRQSRQALAIGTLEAQSRRLEVRGALLELELELELELTGSTAERFGLALRCSDDERERTLLYFDAMARRLVLDRQHSGAGVSGVRSVPVAPGQTRIALRIFLDRSSIEVFVDDGAYTLSSRIYPRPDSLGVSAFAVNGRGTFGEGAAWSLADLKL</sequence>
<evidence type="ECO:0000256" key="4">
    <source>
        <dbReference type="RuleBase" id="RU362110"/>
    </source>
</evidence>
<dbReference type="InterPro" id="IPR023296">
    <property type="entry name" value="Glyco_hydro_beta-prop_sf"/>
</dbReference>
<dbReference type="Gene3D" id="2.115.10.20">
    <property type="entry name" value="Glycosyl hydrolase domain, family 43"/>
    <property type="match status" value="1"/>
</dbReference>
<protein>
    <recommendedName>
        <fullName evidence="4">Sucrose-6-phosphate hydrolase</fullName>
        <ecNumber evidence="4">3.2.1.26</ecNumber>
    </recommendedName>
    <alternativeName>
        <fullName evidence="5">Invertase</fullName>
    </alternativeName>
</protein>
<dbReference type="PANTHER" id="PTHR43101">
    <property type="entry name" value="BETA-FRUCTOSIDASE"/>
    <property type="match status" value="1"/>
</dbReference>
<evidence type="ECO:0000259" key="7">
    <source>
        <dbReference type="Pfam" id="PF08244"/>
    </source>
</evidence>
<dbReference type="EMBL" id="SMMU01000016">
    <property type="protein sequence ID" value="TCL29580.1"/>
    <property type="molecule type" value="Genomic_DNA"/>
</dbReference>
<comment type="similarity">
    <text evidence="1 4">Belongs to the glycosyl hydrolase 32 family.</text>
</comment>
<dbReference type="PROSITE" id="PS00609">
    <property type="entry name" value="GLYCOSYL_HYDROL_F32"/>
    <property type="match status" value="1"/>
</dbReference>
<dbReference type="PANTHER" id="PTHR43101:SF1">
    <property type="entry name" value="BETA-FRUCTOSIDASE"/>
    <property type="match status" value="1"/>
</dbReference>
<evidence type="ECO:0000259" key="6">
    <source>
        <dbReference type="Pfam" id="PF00251"/>
    </source>
</evidence>
<comment type="function">
    <text evidence="5">Enables the bacterium to metabolize sucrose as a sole carbon source.</text>
</comment>
<evidence type="ECO:0000256" key="3">
    <source>
        <dbReference type="ARBA" id="ARBA00023295"/>
    </source>
</evidence>
<dbReference type="InterPro" id="IPR013148">
    <property type="entry name" value="Glyco_hydro_32_N"/>
</dbReference>
<evidence type="ECO:0000313" key="8">
    <source>
        <dbReference type="EMBL" id="TCL29580.1"/>
    </source>
</evidence>
<feature type="domain" description="Glycosyl hydrolase family 32 N-terminal" evidence="6">
    <location>
        <begin position="29"/>
        <end position="333"/>
    </location>
</feature>
<dbReference type="InterPro" id="IPR013320">
    <property type="entry name" value="ConA-like_dom_sf"/>
</dbReference>
<dbReference type="GO" id="GO:0005737">
    <property type="term" value="C:cytoplasm"/>
    <property type="evidence" value="ECO:0007669"/>
    <property type="project" value="UniProtKB-SubCell"/>
</dbReference>
<dbReference type="SMART" id="SM00640">
    <property type="entry name" value="Glyco_32"/>
    <property type="match status" value="1"/>
</dbReference>
<name>A0A4R1PJ30_9GAMM</name>
<proteinExistence type="inferred from homology"/>
<dbReference type="NCBIfam" id="TIGR01322">
    <property type="entry name" value="scrB_fam"/>
    <property type="match status" value="1"/>
</dbReference>
<dbReference type="Pfam" id="PF00251">
    <property type="entry name" value="Glyco_hydro_32N"/>
    <property type="match status" value="1"/>
</dbReference>
<dbReference type="GO" id="GO:0005985">
    <property type="term" value="P:sucrose metabolic process"/>
    <property type="evidence" value="ECO:0007669"/>
    <property type="project" value="UniProtKB-UniPathway"/>
</dbReference>
<keyword evidence="5" id="KW-0963">Cytoplasm</keyword>
<dbReference type="SUPFAM" id="SSF49899">
    <property type="entry name" value="Concanavalin A-like lectins/glucanases"/>
    <property type="match status" value="1"/>
</dbReference>
<dbReference type="InterPro" id="IPR051214">
    <property type="entry name" value="GH32_Enzymes"/>
</dbReference>
<keyword evidence="5" id="KW-0119">Carbohydrate metabolism</keyword>
<evidence type="ECO:0000313" key="9">
    <source>
        <dbReference type="Proteomes" id="UP000295169"/>
    </source>
</evidence>
<accession>A0A4R1PJ30</accession>
<comment type="catalytic activity">
    <reaction evidence="4">
        <text>Hydrolysis of terminal non-reducing beta-D-fructofuranoside residues in beta-D-fructofuranosides.</text>
        <dbReference type="EC" id="3.2.1.26"/>
    </reaction>
</comment>
<dbReference type="InterPro" id="IPR018053">
    <property type="entry name" value="Glyco_hydro_32_AS"/>
</dbReference>
<gene>
    <name evidence="8" type="ORF">EV691_11624</name>
</gene>
<dbReference type="Pfam" id="PF08244">
    <property type="entry name" value="Glyco_hydro_32C"/>
    <property type="match status" value="1"/>
</dbReference>
<feature type="domain" description="Glycosyl hydrolase family 32 C-terminal" evidence="7">
    <location>
        <begin position="336"/>
        <end position="487"/>
    </location>
</feature>
<dbReference type="Proteomes" id="UP000295169">
    <property type="component" value="Unassembled WGS sequence"/>
</dbReference>
<dbReference type="InterPro" id="IPR013189">
    <property type="entry name" value="Glyco_hydro_32_C"/>
</dbReference>
<organism evidence="8 9">
    <name type="scientific">Azotobacter chroococcum</name>
    <dbReference type="NCBI Taxonomy" id="353"/>
    <lineage>
        <taxon>Bacteria</taxon>
        <taxon>Pseudomonadati</taxon>
        <taxon>Pseudomonadota</taxon>
        <taxon>Gammaproteobacteria</taxon>
        <taxon>Pseudomonadales</taxon>
        <taxon>Pseudomonadaceae</taxon>
        <taxon>Azotobacter</taxon>
    </lineage>
</organism>
<dbReference type="GO" id="GO:0004564">
    <property type="term" value="F:beta-fructofuranosidase activity"/>
    <property type="evidence" value="ECO:0007669"/>
    <property type="project" value="UniProtKB-EC"/>
</dbReference>
<dbReference type="RefSeq" id="WP_131297561.1">
    <property type="nucleotide sequence ID" value="NZ_JBHLST010000014.1"/>
</dbReference>
<evidence type="ECO:0000256" key="5">
    <source>
        <dbReference type="RuleBase" id="RU365015"/>
    </source>
</evidence>
<dbReference type="AlphaFoldDB" id="A0A4R1PJ30"/>
<comment type="subcellular location">
    <subcellularLocation>
        <location evidence="5">Cytoplasm</location>
    </subcellularLocation>
</comment>
<evidence type="ECO:0000256" key="1">
    <source>
        <dbReference type="ARBA" id="ARBA00009902"/>
    </source>
</evidence>
<comment type="pathway">
    <text evidence="5">Glycan biosynthesis; sucrose metabolism.</text>
</comment>
<dbReference type="InterPro" id="IPR006232">
    <property type="entry name" value="Suc6P_hydrolase"/>
</dbReference>
<reference evidence="8 9" key="1">
    <citation type="submission" date="2019-03" db="EMBL/GenBank/DDBJ databases">
        <title>Genomic Encyclopedia of Type Strains, Phase IV (KMG-IV): sequencing the most valuable type-strain genomes for metagenomic binning, comparative biology and taxonomic classification.</title>
        <authorList>
            <person name="Goeker M."/>
        </authorList>
    </citation>
    <scope>NUCLEOTIDE SEQUENCE [LARGE SCALE GENOMIC DNA]</scope>
    <source>
        <strain evidence="8 9">DSM 2286</strain>
    </source>
</reference>
<dbReference type="EC" id="3.2.1.26" evidence="4"/>
<comment type="caution">
    <text evidence="8">The sequence shown here is derived from an EMBL/GenBank/DDBJ whole genome shotgun (WGS) entry which is preliminary data.</text>
</comment>
<keyword evidence="2 4" id="KW-0378">Hydrolase</keyword>
<dbReference type="InterPro" id="IPR001362">
    <property type="entry name" value="Glyco_hydro_32"/>
</dbReference>
<evidence type="ECO:0000256" key="2">
    <source>
        <dbReference type="ARBA" id="ARBA00022801"/>
    </source>
</evidence>
<keyword evidence="3 4" id="KW-0326">Glycosidase</keyword>